<keyword evidence="1" id="KW-0732">Signal</keyword>
<gene>
    <name evidence="2" type="ORF">Pan216_09410</name>
</gene>
<protein>
    <submittedName>
        <fullName evidence="2">Uncharacterized protein</fullName>
    </submittedName>
</protein>
<dbReference type="Proteomes" id="UP000317093">
    <property type="component" value="Chromosome"/>
</dbReference>
<feature type="signal peptide" evidence="1">
    <location>
        <begin position="1"/>
        <end position="22"/>
    </location>
</feature>
<feature type="chain" id="PRO_5021856611" evidence="1">
    <location>
        <begin position="23"/>
        <end position="135"/>
    </location>
</feature>
<accession>A0A518AZG7</accession>
<proteinExistence type="predicted"/>
<dbReference type="EMBL" id="CP036279">
    <property type="protein sequence ID" value="QDU60104.1"/>
    <property type="molecule type" value="Genomic_DNA"/>
</dbReference>
<evidence type="ECO:0000256" key="1">
    <source>
        <dbReference type="SAM" id="SignalP"/>
    </source>
</evidence>
<dbReference type="PROSITE" id="PS51257">
    <property type="entry name" value="PROKAR_LIPOPROTEIN"/>
    <property type="match status" value="1"/>
</dbReference>
<reference evidence="2 3" key="1">
    <citation type="submission" date="2019-02" db="EMBL/GenBank/DDBJ databases">
        <title>Deep-cultivation of Planctomycetes and their phenomic and genomic characterization uncovers novel biology.</title>
        <authorList>
            <person name="Wiegand S."/>
            <person name="Jogler M."/>
            <person name="Boedeker C."/>
            <person name="Pinto D."/>
            <person name="Vollmers J."/>
            <person name="Rivas-Marin E."/>
            <person name="Kohn T."/>
            <person name="Peeters S.H."/>
            <person name="Heuer A."/>
            <person name="Rast P."/>
            <person name="Oberbeckmann S."/>
            <person name="Bunk B."/>
            <person name="Jeske O."/>
            <person name="Meyerdierks A."/>
            <person name="Storesund J.E."/>
            <person name="Kallscheuer N."/>
            <person name="Luecker S."/>
            <person name="Lage O.M."/>
            <person name="Pohl T."/>
            <person name="Merkel B.J."/>
            <person name="Hornburger P."/>
            <person name="Mueller R.-W."/>
            <person name="Bruemmer F."/>
            <person name="Labrenz M."/>
            <person name="Spormann A.M."/>
            <person name="Op den Camp H."/>
            <person name="Overmann J."/>
            <person name="Amann R."/>
            <person name="Jetten M.S.M."/>
            <person name="Mascher T."/>
            <person name="Medema M.H."/>
            <person name="Devos D.P."/>
            <person name="Kaster A.-K."/>
            <person name="Ovreas L."/>
            <person name="Rohde M."/>
            <person name="Galperin M.Y."/>
            <person name="Jogler C."/>
        </authorList>
    </citation>
    <scope>NUCLEOTIDE SEQUENCE [LARGE SCALE GENOMIC DNA]</scope>
    <source>
        <strain evidence="2 3">Pan216</strain>
    </source>
</reference>
<keyword evidence="3" id="KW-1185">Reference proteome</keyword>
<dbReference type="AlphaFoldDB" id="A0A518AZG7"/>
<dbReference type="KEGG" id="knv:Pan216_09410"/>
<sequence precursor="true">MRGKCVMLAVLMLGIGCGGAPSGPPLYEVSGTVRFEGELVPEGEIAFIPEPADIESGSVQSAKIEGGEFHARVTSGSKRIEIYAQREVPGKIEVLEDGRMVPVVESYIPPKYNEASELTANVTSEDNPPLSFDLK</sequence>
<evidence type="ECO:0000313" key="3">
    <source>
        <dbReference type="Proteomes" id="UP000317093"/>
    </source>
</evidence>
<name>A0A518AZG7_9BACT</name>
<evidence type="ECO:0000313" key="2">
    <source>
        <dbReference type="EMBL" id="QDU60104.1"/>
    </source>
</evidence>
<organism evidence="2 3">
    <name type="scientific">Kolteria novifilia</name>
    <dbReference type="NCBI Taxonomy" id="2527975"/>
    <lineage>
        <taxon>Bacteria</taxon>
        <taxon>Pseudomonadati</taxon>
        <taxon>Planctomycetota</taxon>
        <taxon>Planctomycetia</taxon>
        <taxon>Kolteriales</taxon>
        <taxon>Kolteriaceae</taxon>
        <taxon>Kolteria</taxon>
    </lineage>
</organism>
<dbReference type="OrthoDB" id="287681at2"/>
<dbReference type="RefSeq" id="WP_145255423.1">
    <property type="nucleotide sequence ID" value="NZ_CP036279.1"/>
</dbReference>